<reference evidence="3" key="1">
    <citation type="submission" date="2023-06" db="EMBL/GenBank/DDBJ databases">
        <title>Genome-scale phylogeny and comparative genomics of the fungal order Sordariales.</title>
        <authorList>
            <consortium name="Lawrence Berkeley National Laboratory"/>
            <person name="Hensen N."/>
            <person name="Bonometti L."/>
            <person name="Westerberg I."/>
            <person name="Brannstrom I.O."/>
            <person name="Guillou S."/>
            <person name="Cros-Aarteil S."/>
            <person name="Calhoun S."/>
            <person name="Haridas S."/>
            <person name="Kuo A."/>
            <person name="Mondo S."/>
            <person name="Pangilinan J."/>
            <person name="Riley R."/>
            <person name="Labutti K."/>
            <person name="Andreopoulos B."/>
            <person name="Lipzen A."/>
            <person name="Chen C."/>
            <person name="Yanf M."/>
            <person name="Daum C."/>
            <person name="Ng V."/>
            <person name="Clum A."/>
            <person name="Steindorff A."/>
            <person name="Ohm R."/>
            <person name="Martin F."/>
            <person name="Silar P."/>
            <person name="Natvig D."/>
            <person name="Lalanne C."/>
            <person name="Gautier V."/>
            <person name="Ament-Velasquez S.L."/>
            <person name="Kruys A."/>
            <person name="Hutchinson M.I."/>
            <person name="Powell A.J."/>
            <person name="Barry K."/>
            <person name="Miller A.N."/>
            <person name="Grigoriev I.V."/>
            <person name="Debuchy R."/>
            <person name="Gladieux P."/>
            <person name="Thoren M.H."/>
            <person name="Johannesson H."/>
        </authorList>
    </citation>
    <scope>NUCLEOTIDE SEQUENCE</scope>
    <source>
        <strain evidence="3">CBS 540.89</strain>
    </source>
</reference>
<name>A0AA40K7P3_9PEZI</name>
<feature type="compositionally biased region" description="Low complexity" evidence="2">
    <location>
        <begin position="331"/>
        <end position="342"/>
    </location>
</feature>
<evidence type="ECO:0000256" key="2">
    <source>
        <dbReference type="SAM" id="MobiDB-lite"/>
    </source>
</evidence>
<sequence length="592" mass="62701">MAELAANPGFPVLALSGVTNGQGYCSLNLAEVVPGCGTIDIELNGGSFRADVLPDRIIITASEPYDEGIFRADGTTTDATESTTSATSVPSLVNRFAPAHLGPANGPGLLWALDLQQASVSVSRSTVTSTRTSTSTSTSTRTSTRPTTSTSTLRSTSTSTLRSTSTSSLRPTSSSTSRSTSTPRPTSTSTSRSTSTSTVRPTTTIRSTSASTRTSTRTSTSTSTSTTTRRLLLPTIARSGLPATGTPTAITAPYIPGPPRFPPGRTPHLPSSSSTLTTRTLPSLLPPARVSPQAGVPDLPLHGVLNNIIGRSYRAQPQDNEENGTDATETSPPRDSNSNSRPSRPEFAQDKPTTDVNTATAITKVELSTTCTHPGVSKLLDIDLDLSGINIDVDLYLDILSSSSSSSGGGGLVSGLLNAILGRRDVKSDLKAKAAQQKEKTEQLKQRLQQDAIEEKEHVIKKTYEAKCGAILAVPSATTFASTSPTSTGQGGPPRRPAKKNNSRPTRPEPPAKEITETVVTIEEVSEVVTVVEECILRYEEASVRASVKVGEVRECLGVTVRRGVEVDNCLYFEEEEVRSDSFVPVRRERRI</sequence>
<feature type="coiled-coil region" evidence="1">
    <location>
        <begin position="427"/>
        <end position="458"/>
    </location>
</feature>
<protein>
    <submittedName>
        <fullName evidence="3">Uncharacterized protein</fullName>
    </submittedName>
</protein>
<comment type="caution">
    <text evidence="3">The sequence shown here is derived from an EMBL/GenBank/DDBJ whole genome shotgun (WGS) entry which is preliminary data.</text>
</comment>
<organism evidence="3 4">
    <name type="scientific">Apiosordaria backusii</name>
    <dbReference type="NCBI Taxonomy" id="314023"/>
    <lineage>
        <taxon>Eukaryota</taxon>
        <taxon>Fungi</taxon>
        <taxon>Dikarya</taxon>
        <taxon>Ascomycota</taxon>
        <taxon>Pezizomycotina</taxon>
        <taxon>Sordariomycetes</taxon>
        <taxon>Sordariomycetidae</taxon>
        <taxon>Sordariales</taxon>
        <taxon>Lasiosphaeriaceae</taxon>
        <taxon>Apiosordaria</taxon>
    </lineage>
</organism>
<feature type="compositionally biased region" description="Low complexity" evidence="2">
    <location>
        <begin position="266"/>
        <end position="286"/>
    </location>
</feature>
<feature type="region of interest" description="Disordered" evidence="2">
    <location>
        <begin position="480"/>
        <end position="513"/>
    </location>
</feature>
<feature type="compositionally biased region" description="Basic and acidic residues" evidence="2">
    <location>
        <begin position="343"/>
        <end position="353"/>
    </location>
</feature>
<evidence type="ECO:0000256" key="1">
    <source>
        <dbReference type="SAM" id="Coils"/>
    </source>
</evidence>
<evidence type="ECO:0000313" key="4">
    <source>
        <dbReference type="Proteomes" id="UP001172159"/>
    </source>
</evidence>
<feature type="region of interest" description="Disordered" evidence="2">
    <location>
        <begin position="122"/>
        <end position="286"/>
    </location>
</feature>
<evidence type="ECO:0000313" key="3">
    <source>
        <dbReference type="EMBL" id="KAK0748442.1"/>
    </source>
</evidence>
<dbReference type="Proteomes" id="UP001172159">
    <property type="component" value="Unassembled WGS sequence"/>
</dbReference>
<accession>A0AA40K7P3</accession>
<feature type="region of interest" description="Disordered" evidence="2">
    <location>
        <begin position="313"/>
        <end position="356"/>
    </location>
</feature>
<keyword evidence="1" id="KW-0175">Coiled coil</keyword>
<proteinExistence type="predicted"/>
<feature type="compositionally biased region" description="Pro residues" evidence="2">
    <location>
        <begin position="255"/>
        <end position="265"/>
    </location>
</feature>
<dbReference type="EMBL" id="JAUKTV010000001">
    <property type="protein sequence ID" value="KAK0748442.1"/>
    <property type="molecule type" value="Genomic_DNA"/>
</dbReference>
<gene>
    <name evidence="3" type="ORF">B0T21DRAFT_380267</name>
</gene>
<feature type="compositionally biased region" description="Low complexity" evidence="2">
    <location>
        <begin position="122"/>
        <end position="254"/>
    </location>
</feature>
<keyword evidence="4" id="KW-1185">Reference proteome</keyword>
<dbReference type="AlphaFoldDB" id="A0AA40K7P3"/>